<organism evidence="1 2">
    <name type="scientific">Streptomyces noursei</name>
    <name type="common">Streptomyces albulus</name>
    <dbReference type="NCBI Taxonomy" id="1971"/>
    <lineage>
        <taxon>Bacteria</taxon>
        <taxon>Bacillati</taxon>
        <taxon>Actinomycetota</taxon>
        <taxon>Actinomycetes</taxon>
        <taxon>Kitasatosporales</taxon>
        <taxon>Streptomycetaceae</taxon>
        <taxon>Streptomyces</taxon>
    </lineage>
</organism>
<dbReference type="RefSeq" id="WP_236664389.1">
    <property type="nucleotide sequence ID" value="NZ_BHXC01000007.1"/>
</dbReference>
<reference evidence="1 2" key="1">
    <citation type="journal article" date="2019" name="Microbiol. Resour. Announc.">
        <title>Draft Genome Sequence of the Most Traditional epsilon-Poly-l-Lysine Producer, Streptomyces albulus NBRC14147.</title>
        <authorList>
            <person name="Yamanaka K."/>
            <person name="Hamano Y."/>
        </authorList>
    </citation>
    <scope>NUCLEOTIDE SEQUENCE [LARGE SCALE GENOMIC DNA]</scope>
    <source>
        <strain evidence="1 2">NBRC 14147</strain>
    </source>
</reference>
<dbReference type="AlphaFoldDB" id="A0A401RAS7"/>
<accession>A0A401RAS7</accession>
<evidence type="ECO:0000313" key="2">
    <source>
        <dbReference type="Proteomes" id="UP000288351"/>
    </source>
</evidence>
<gene>
    <name evidence="1" type="ORF">SALB_07509</name>
</gene>
<protein>
    <submittedName>
        <fullName evidence="1">Uncharacterized protein</fullName>
    </submittedName>
</protein>
<dbReference type="Proteomes" id="UP000288351">
    <property type="component" value="Unassembled WGS sequence"/>
</dbReference>
<evidence type="ECO:0000313" key="1">
    <source>
        <dbReference type="EMBL" id="GCB94708.1"/>
    </source>
</evidence>
<name>A0A401RAS7_STRNR</name>
<dbReference type="EMBL" id="BHXC01000007">
    <property type="protein sequence ID" value="GCB94708.1"/>
    <property type="molecule type" value="Genomic_DNA"/>
</dbReference>
<comment type="caution">
    <text evidence="1">The sequence shown here is derived from an EMBL/GenBank/DDBJ whole genome shotgun (WGS) entry which is preliminary data.</text>
</comment>
<proteinExistence type="predicted"/>
<sequence length="118" mass="12996">MVLAALAALCNTQSAEATGSATRLGNRITVYGDGLHVDSVTTSRTPHRIQAQAFLTLREHGKWKRNLRGWTSADTTGETDHTTWSINENFPDGSRLCTEWKDLSGQILPGMACMIIHR</sequence>